<keyword evidence="1" id="KW-0328">Glycosyltransferase</keyword>
<dbReference type="AlphaFoldDB" id="A0A537LXM6"/>
<comment type="caution">
    <text evidence="4">The sequence shown here is derived from an EMBL/GenBank/DDBJ whole genome shotgun (WGS) entry which is preliminary data.</text>
</comment>
<organism evidence="4 5">
    <name type="scientific">Candidatus Segetimicrobium genomatis</name>
    <dbReference type="NCBI Taxonomy" id="2569760"/>
    <lineage>
        <taxon>Bacteria</taxon>
        <taxon>Bacillati</taxon>
        <taxon>Candidatus Sysuimicrobiota</taxon>
        <taxon>Candidatus Sysuimicrobiia</taxon>
        <taxon>Candidatus Sysuimicrobiales</taxon>
        <taxon>Candidatus Segetimicrobiaceae</taxon>
        <taxon>Candidatus Segetimicrobium</taxon>
    </lineage>
</organism>
<protein>
    <recommendedName>
        <fullName evidence="3">Glycosyl transferase family 3 N-terminal domain-containing protein</fullName>
    </recommendedName>
</protein>
<evidence type="ECO:0000313" key="4">
    <source>
        <dbReference type="EMBL" id="TMJ12754.1"/>
    </source>
</evidence>
<dbReference type="InterPro" id="IPR017459">
    <property type="entry name" value="Glycosyl_Trfase_fam3_N_dom"/>
</dbReference>
<dbReference type="SUPFAM" id="SSF47648">
    <property type="entry name" value="Nucleoside phosphorylase/phosphoribosyltransferase N-terminal domain"/>
    <property type="match status" value="1"/>
</dbReference>
<feature type="domain" description="Glycosyl transferase family 3 N-terminal" evidence="3">
    <location>
        <begin position="5"/>
        <end position="44"/>
    </location>
</feature>
<dbReference type="Proteomes" id="UP000320393">
    <property type="component" value="Unassembled WGS sequence"/>
</dbReference>
<proteinExistence type="predicted"/>
<feature type="non-terminal residue" evidence="4">
    <location>
        <position position="44"/>
    </location>
</feature>
<dbReference type="Gene3D" id="1.20.970.10">
    <property type="entry name" value="Transferase, Pyrimidine Nucleoside Phosphorylase, Chain C"/>
    <property type="match status" value="1"/>
</dbReference>
<reference evidence="4 5" key="1">
    <citation type="journal article" date="2019" name="Nat. Microbiol.">
        <title>Mediterranean grassland soil C-N compound turnover is dependent on rainfall and depth, and is mediated by genomically divergent microorganisms.</title>
        <authorList>
            <person name="Diamond S."/>
            <person name="Andeer P.F."/>
            <person name="Li Z."/>
            <person name="Crits-Christoph A."/>
            <person name="Burstein D."/>
            <person name="Anantharaman K."/>
            <person name="Lane K.R."/>
            <person name="Thomas B.C."/>
            <person name="Pan C."/>
            <person name="Northen T.R."/>
            <person name="Banfield J.F."/>
        </authorList>
    </citation>
    <scope>NUCLEOTIDE SEQUENCE [LARGE SCALE GENOMIC DNA]</scope>
    <source>
        <strain evidence="4">NP_5</strain>
    </source>
</reference>
<sequence length="44" mass="5008">MRAYDLIQRKRNGEELAADEIRWLIQGFVQGQVSDAQMAALLMA</sequence>
<evidence type="ECO:0000256" key="1">
    <source>
        <dbReference type="ARBA" id="ARBA00022676"/>
    </source>
</evidence>
<evidence type="ECO:0000256" key="2">
    <source>
        <dbReference type="ARBA" id="ARBA00022679"/>
    </source>
</evidence>
<gene>
    <name evidence="4" type="ORF">E6H02_05725</name>
</gene>
<accession>A0A537LXM6</accession>
<keyword evidence="2" id="KW-0808">Transferase</keyword>
<dbReference type="InterPro" id="IPR036320">
    <property type="entry name" value="Glycosyl_Trfase_fam3_N_dom_sf"/>
</dbReference>
<evidence type="ECO:0000259" key="3">
    <source>
        <dbReference type="Pfam" id="PF02885"/>
    </source>
</evidence>
<dbReference type="Pfam" id="PF02885">
    <property type="entry name" value="Glycos_trans_3N"/>
    <property type="match status" value="1"/>
</dbReference>
<name>A0A537LXM6_9BACT</name>
<dbReference type="EMBL" id="VBAM01000176">
    <property type="protein sequence ID" value="TMJ12754.1"/>
    <property type="molecule type" value="Genomic_DNA"/>
</dbReference>
<evidence type="ECO:0000313" key="5">
    <source>
        <dbReference type="Proteomes" id="UP000320393"/>
    </source>
</evidence>
<dbReference type="GO" id="GO:0016757">
    <property type="term" value="F:glycosyltransferase activity"/>
    <property type="evidence" value="ECO:0007669"/>
    <property type="project" value="UniProtKB-KW"/>
</dbReference>